<proteinExistence type="predicted"/>
<dbReference type="PANTHER" id="PTHR43280">
    <property type="entry name" value="ARAC-FAMILY TRANSCRIPTIONAL REGULATOR"/>
    <property type="match status" value="1"/>
</dbReference>
<evidence type="ECO:0000256" key="3">
    <source>
        <dbReference type="ARBA" id="ARBA00023163"/>
    </source>
</evidence>
<dbReference type="InterPro" id="IPR014710">
    <property type="entry name" value="RmlC-like_jellyroll"/>
</dbReference>
<dbReference type="GO" id="GO:0003700">
    <property type="term" value="F:DNA-binding transcription factor activity"/>
    <property type="evidence" value="ECO:0007669"/>
    <property type="project" value="InterPro"/>
</dbReference>
<keyword evidence="2" id="KW-0238">DNA-binding</keyword>
<dbReference type="SMART" id="SM00342">
    <property type="entry name" value="HTH_ARAC"/>
    <property type="match status" value="1"/>
</dbReference>
<dbReference type="Pfam" id="PF12833">
    <property type="entry name" value="HTH_18"/>
    <property type="match status" value="1"/>
</dbReference>
<dbReference type="InterPro" id="IPR037923">
    <property type="entry name" value="HTH-like"/>
</dbReference>
<dbReference type="InterPro" id="IPR003313">
    <property type="entry name" value="AraC-bd"/>
</dbReference>
<dbReference type="SUPFAM" id="SSF51215">
    <property type="entry name" value="Regulatory protein AraC"/>
    <property type="match status" value="1"/>
</dbReference>
<comment type="caution">
    <text evidence="4">The sequence shown here is derived from an EMBL/GenBank/DDBJ whole genome shotgun (WGS) entry which is preliminary data.</text>
</comment>
<sequence length="294" mass="33903">MEKQSADTMINDRFEAFHIKDIVEENNTLYHYHSFYEIHCTLKGSAVFFIDGGEFPLEPGTIILIPPNVLHRIVHQTSDFFERTYLYINPSYLAALSTTQTDLTACFRSNGGINSRILSIDADQLDQLLRPLRKKTDSNYGTDLLYQNHLIAFLISINTIAYQEKEPLFLSDSLYKNKDILAAITYINQHLTADLSLETVAKALFMSPYSLSRTFKKETGVAFHAYVVKKRLLKSKEILRKTRSATATFEACGFNSYTHFLRCFKQEFQLTPKEFLQEEAQNQFVRFTHFAGKK</sequence>
<keyword evidence="3" id="KW-0804">Transcription</keyword>
<evidence type="ECO:0000256" key="2">
    <source>
        <dbReference type="ARBA" id="ARBA00023125"/>
    </source>
</evidence>
<dbReference type="InterPro" id="IPR009057">
    <property type="entry name" value="Homeodomain-like_sf"/>
</dbReference>
<dbReference type="PROSITE" id="PS01124">
    <property type="entry name" value="HTH_ARAC_FAMILY_2"/>
    <property type="match status" value="1"/>
</dbReference>
<dbReference type="PANTHER" id="PTHR43280:SF2">
    <property type="entry name" value="HTH-TYPE TRANSCRIPTIONAL REGULATOR EXSA"/>
    <property type="match status" value="1"/>
</dbReference>
<dbReference type="EMBL" id="QRMZ01000002">
    <property type="protein sequence ID" value="RHK07944.1"/>
    <property type="molecule type" value="Genomic_DNA"/>
</dbReference>
<dbReference type="AlphaFoldDB" id="A0A1V8ZWH9"/>
<dbReference type="Gene3D" id="2.60.120.10">
    <property type="entry name" value="Jelly Rolls"/>
    <property type="match status" value="1"/>
</dbReference>
<evidence type="ECO:0000313" key="5">
    <source>
        <dbReference type="Proteomes" id="UP000286288"/>
    </source>
</evidence>
<gene>
    <name evidence="4" type="ORF">DW084_02125</name>
</gene>
<dbReference type="InterPro" id="IPR018060">
    <property type="entry name" value="HTH_AraC"/>
</dbReference>
<dbReference type="Proteomes" id="UP000286288">
    <property type="component" value="Unassembled WGS sequence"/>
</dbReference>
<evidence type="ECO:0000256" key="1">
    <source>
        <dbReference type="ARBA" id="ARBA00023015"/>
    </source>
</evidence>
<dbReference type="GO" id="GO:0043565">
    <property type="term" value="F:sequence-specific DNA binding"/>
    <property type="evidence" value="ECO:0007669"/>
    <property type="project" value="InterPro"/>
</dbReference>
<reference evidence="4 5" key="1">
    <citation type="submission" date="2018-08" db="EMBL/GenBank/DDBJ databases">
        <title>A genome reference for cultivated species of the human gut microbiota.</title>
        <authorList>
            <person name="Zou Y."/>
            <person name="Xue W."/>
            <person name="Luo G."/>
        </authorList>
    </citation>
    <scope>NUCLEOTIDE SEQUENCE [LARGE SCALE GENOMIC DNA]</scope>
    <source>
        <strain evidence="4 5">AF48-16</strain>
    </source>
</reference>
<dbReference type="RefSeq" id="WP_008380738.1">
    <property type="nucleotide sequence ID" value="NZ_CABGJK010000002.1"/>
</dbReference>
<dbReference type="GeneID" id="91575959"/>
<protein>
    <submittedName>
        <fullName evidence="4">AraC family transcriptional regulator</fullName>
    </submittedName>
</protein>
<organism evidence="4 5">
    <name type="scientific">Enterococcus casseliflavus</name>
    <name type="common">Enterococcus flavescens</name>
    <dbReference type="NCBI Taxonomy" id="37734"/>
    <lineage>
        <taxon>Bacteria</taxon>
        <taxon>Bacillati</taxon>
        <taxon>Bacillota</taxon>
        <taxon>Bacilli</taxon>
        <taxon>Lactobacillales</taxon>
        <taxon>Enterococcaceae</taxon>
        <taxon>Enterococcus</taxon>
    </lineage>
</organism>
<dbReference type="Gene3D" id="1.10.10.60">
    <property type="entry name" value="Homeodomain-like"/>
    <property type="match status" value="2"/>
</dbReference>
<dbReference type="SUPFAM" id="SSF46689">
    <property type="entry name" value="Homeodomain-like"/>
    <property type="match status" value="2"/>
</dbReference>
<name>A0A1V8ZWH9_ENTCA</name>
<dbReference type="Pfam" id="PF02311">
    <property type="entry name" value="AraC_binding"/>
    <property type="match status" value="1"/>
</dbReference>
<accession>A0A1V8ZWH9</accession>
<evidence type="ECO:0000313" key="4">
    <source>
        <dbReference type="EMBL" id="RHK07944.1"/>
    </source>
</evidence>
<keyword evidence="1" id="KW-0805">Transcription regulation</keyword>